<feature type="coiled-coil region" evidence="5">
    <location>
        <begin position="307"/>
        <end position="334"/>
    </location>
</feature>
<evidence type="ECO:0000313" key="8">
    <source>
        <dbReference type="Proteomes" id="UP000255265"/>
    </source>
</evidence>
<dbReference type="RefSeq" id="WP_114802467.1">
    <property type="nucleotide sequence ID" value="NZ_QQAV01000002.1"/>
</dbReference>
<feature type="short sequence motif" description="DGA/G" evidence="4">
    <location>
        <begin position="213"/>
        <end position="215"/>
    </location>
</feature>
<dbReference type="EMBL" id="QQAV01000002">
    <property type="protein sequence ID" value="RDI27420.1"/>
    <property type="molecule type" value="Genomic_DNA"/>
</dbReference>
<dbReference type="CDD" id="cd07205">
    <property type="entry name" value="Pat_PNPLA6_PNPLA7_NTE1_like"/>
    <property type="match status" value="1"/>
</dbReference>
<evidence type="ECO:0000256" key="3">
    <source>
        <dbReference type="ARBA" id="ARBA00023098"/>
    </source>
</evidence>
<sequence>MTAGLPPSLPRRARIRGWRPIAALGLAALAGCGSVPRTPASTASAAPSATVSPAPAASGVPAPIRIGIALGGGAAKGFAHIGVIKMLEANGLAPAVVAGTSAGSVVGALYASGMNAFELQQKAVALDEASIRDLQFSSGGLVLGQKLEDYVNAQVHNKPLEQLAKPFVAVATRLEDGERTVFARGNTGQAVRASSSVPGVFQPVAIGKYHYVDGGVVSPVPVDAARQLGADVVIAVDISSKARGRTPGDLLGTVGQSIAIMGQKLGHAELARADVTIRPAVLDIGAADFTQRANAILEGEKAALAAMPRIKERVAQLQAQRAQAAQQAQAQAAQARQKSCLEQRSSWRKLASAAGLDDSCAAP</sequence>
<dbReference type="PANTHER" id="PTHR14226:SF76">
    <property type="entry name" value="NTE FAMILY PROTEIN RSSA"/>
    <property type="match status" value="1"/>
</dbReference>
<evidence type="ECO:0000259" key="6">
    <source>
        <dbReference type="PROSITE" id="PS51635"/>
    </source>
</evidence>
<evidence type="ECO:0000256" key="5">
    <source>
        <dbReference type="SAM" id="Coils"/>
    </source>
</evidence>
<dbReference type="PANTHER" id="PTHR14226">
    <property type="entry name" value="NEUROPATHY TARGET ESTERASE/SWISS CHEESE D.MELANOGASTER"/>
    <property type="match status" value="1"/>
</dbReference>
<name>A0A370FL47_9BURK</name>
<comment type="caution">
    <text evidence="7">The sequence shown here is derived from an EMBL/GenBank/DDBJ whole genome shotgun (WGS) entry which is preliminary data.</text>
</comment>
<feature type="domain" description="PNPLA" evidence="6">
    <location>
        <begin position="68"/>
        <end position="226"/>
    </location>
</feature>
<keyword evidence="2 4" id="KW-0442">Lipid degradation</keyword>
<dbReference type="GO" id="GO:0016787">
    <property type="term" value="F:hydrolase activity"/>
    <property type="evidence" value="ECO:0007669"/>
    <property type="project" value="UniProtKB-UniRule"/>
</dbReference>
<evidence type="ECO:0000256" key="4">
    <source>
        <dbReference type="PROSITE-ProRule" id="PRU01161"/>
    </source>
</evidence>
<dbReference type="OrthoDB" id="5290098at2"/>
<dbReference type="Pfam" id="PF01734">
    <property type="entry name" value="Patatin"/>
    <property type="match status" value="1"/>
</dbReference>
<reference evidence="7 8" key="1">
    <citation type="submission" date="2018-07" db="EMBL/GenBank/DDBJ databases">
        <title>Genomic Encyclopedia of Type Strains, Phase IV (KMG-IV): sequencing the most valuable type-strain genomes for metagenomic binning, comparative biology and taxonomic classification.</title>
        <authorList>
            <person name="Goeker M."/>
        </authorList>
    </citation>
    <scope>NUCLEOTIDE SEQUENCE [LARGE SCALE GENOMIC DNA]</scope>
    <source>
        <strain evidence="7 8">DSM 21352</strain>
    </source>
</reference>
<dbReference type="PROSITE" id="PS51635">
    <property type="entry name" value="PNPLA"/>
    <property type="match status" value="1"/>
</dbReference>
<dbReference type="InterPro" id="IPR016035">
    <property type="entry name" value="Acyl_Trfase/lysoPLipase"/>
</dbReference>
<dbReference type="AlphaFoldDB" id="A0A370FL47"/>
<feature type="short sequence motif" description="GXSXG" evidence="4">
    <location>
        <begin position="99"/>
        <end position="103"/>
    </location>
</feature>
<dbReference type="STRING" id="433924.NS331_11885"/>
<accession>A0A370FL47</accession>
<dbReference type="InterPro" id="IPR002641">
    <property type="entry name" value="PNPLA_dom"/>
</dbReference>
<dbReference type="Proteomes" id="UP000255265">
    <property type="component" value="Unassembled WGS sequence"/>
</dbReference>
<keyword evidence="1 4" id="KW-0378">Hydrolase</keyword>
<protein>
    <submittedName>
        <fullName evidence="7">NTE family protein</fullName>
    </submittedName>
</protein>
<dbReference type="GO" id="GO:0016042">
    <property type="term" value="P:lipid catabolic process"/>
    <property type="evidence" value="ECO:0007669"/>
    <property type="project" value="UniProtKB-UniRule"/>
</dbReference>
<gene>
    <name evidence="7" type="ORF">DFR41_102457</name>
</gene>
<feature type="active site" description="Nucleophile" evidence="4">
    <location>
        <position position="101"/>
    </location>
</feature>
<feature type="active site" description="Proton acceptor" evidence="4">
    <location>
        <position position="213"/>
    </location>
</feature>
<organism evidence="7 8">
    <name type="scientific">Pseudacidovorax intermedius</name>
    <dbReference type="NCBI Taxonomy" id="433924"/>
    <lineage>
        <taxon>Bacteria</taxon>
        <taxon>Pseudomonadati</taxon>
        <taxon>Pseudomonadota</taxon>
        <taxon>Betaproteobacteria</taxon>
        <taxon>Burkholderiales</taxon>
        <taxon>Comamonadaceae</taxon>
        <taxon>Pseudacidovorax</taxon>
    </lineage>
</organism>
<dbReference type="SUPFAM" id="SSF52151">
    <property type="entry name" value="FabD/lysophospholipase-like"/>
    <property type="match status" value="1"/>
</dbReference>
<dbReference type="InterPro" id="IPR050301">
    <property type="entry name" value="NTE"/>
</dbReference>
<comment type="caution">
    <text evidence="4">Lacks conserved residue(s) required for the propagation of feature annotation.</text>
</comment>
<evidence type="ECO:0000313" key="7">
    <source>
        <dbReference type="EMBL" id="RDI27420.1"/>
    </source>
</evidence>
<evidence type="ECO:0000256" key="2">
    <source>
        <dbReference type="ARBA" id="ARBA00022963"/>
    </source>
</evidence>
<keyword evidence="8" id="KW-1185">Reference proteome</keyword>
<keyword evidence="3 4" id="KW-0443">Lipid metabolism</keyword>
<keyword evidence="5" id="KW-0175">Coiled coil</keyword>
<dbReference type="Gene3D" id="3.40.1090.10">
    <property type="entry name" value="Cytosolic phospholipase A2 catalytic domain"/>
    <property type="match status" value="1"/>
</dbReference>
<evidence type="ECO:0000256" key="1">
    <source>
        <dbReference type="ARBA" id="ARBA00022801"/>
    </source>
</evidence>
<proteinExistence type="predicted"/>